<name>A0A2R4BQV8_THAAR</name>
<dbReference type="Proteomes" id="UP000241885">
    <property type="component" value="Chromosome"/>
</dbReference>
<keyword evidence="1" id="KW-1133">Transmembrane helix</keyword>
<sequence>MTPMPSLRTTVAARRHGAIAVRVLTAVGGGYACSAAAVAVLAALLALAGIPRGQAAVAAALGGFPLYLGVLLWSFTAPRLARVGIVLGTTTAVCALLAAWLAVPQVGGS</sequence>
<evidence type="ECO:0000256" key="1">
    <source>
        <dbReference type="SAM" id="Phobius"/>
    </source>
</evidence>
<gene>
    <name evidence="2" type="ORF">Tharo_2849</name>
</gene>
<keyword evidence="3" id="KW-1185">Reference proteome</keyword>
<keyword evidence="1" id="KW-0472">Membrane</keyword>
<feature type="transmembrane region" description="Helical" evidence="1">
    <location>
        <begin position="56"/>
        <end position="76"/>
    </location>
</feature>
<accession>A0A2R4BQV8</accession>
<organism evidence="2 3">
    <name type="scientific">Thauera aromatica K172</name>
    <dbReference type="NCBI Taxonomy" id="44139"/>
    <lineage>
        <taxon>Bacteria</taxon>
        <taxon>Pseudomonadati</taxon>
        <taxon>Pseudomonadota</taxon>
        <taxon>Betaproteobacteria</taxon>
        <taxon>Rhodocyclales</taxon>
        <taxon>Zoogloeaceae</taxon>
        <taxon>Thauera</taxon>
    </lineage>
</organism>
<dbReference type="AlphaFoldDB" id="A0A2R4BQV8"/>
<evidence type="ECO:0000313" key="3">
    <source>
        <dbReference type="Proteomes" id="UP000241885"/>
    </source>
</evidence>
<feature type="transmembrane region" description="Helical" evidence="1">
    <location>
        <begin position="21"/>
        <end position="50"/>
    </location>
</feature>
<reference evidence="2 3" key="1">
    <citation type="submission" date="2018-03" db="EMBL/GenBank/DDBJ databases">
        <title>Complete genome sequence of Thauera aromatica, a model organism for studying aromatic compound degradation under denitrifying conditions.</title>
        <authorList>
            <person name="Lo H.-Y."/>
            <person name="Goris T."/>
            <person name="Boll M."/>
            <person name="Mueller J.A."/>
        </authorList>
    </citation>
    <scope>NUCLEOTIDE SEQUENCE [LARGE SCALE GENOMIC DNA]</scope>
    <source>
        <strain evidence="2 3">K172</strain>
    </source>
</reference>
<dbReference type="KEGG" id="tak:Tharo_2849"/>
<evidence type="ECO:0008006" key="4">
    <source>
        <dbReference type="Google" id="ProtNLM"/>
    </source>
</evidence>
<dbReference type="EMBL" id="CP028339">
    <property type="protein sequence ID" value="AVR89731.1"/>
    <property type="molecule type" value="Genomic_DNA"/>
</dbReference>
<proteinExistence type="predicted"/>
<feature type="transmembrane region" description="Helical" evidence="1">
    <location>
        <begin position="83"/>
        <end position="103"/>
    </location>
</feature>
<keyword evidence="1" id="KW-0812">Transmembrane</keyword>
<protein>
    <recommendedName>
        <fullName evidence="4">Iron uptake protein</fullName>
    </recommendedName>
</protein>
<evidence type="ECO:0000313" key="2">
    <source>
        <dbReference type="EMBL" id="AVR89731.1"/>
    </source>
</evidence>